<feature type="region of interest" description="Disordered" evidence="1">
    <location>
        <begin position="262"/>
        <end position="309"/>
    </location>
</feature>
<evidence type="ECO:0000256" key="1">
    <source>
        <dbReference type="SAM" id="MobiDB-lite"/>
    </source>
</evidence>
<gene>
    <name evidence="2" type="ORF">ACFFJP_05715</name>
</gene>
<feature type="region of interest" description="Disordered" evidence="1">
    <location>
        <begin position="168"/>
        <end position="196"/>
    </location>
</feature>
<feature type="compositionally biased region" description="Polar residues" evidence="1">
    <location>
        <begin position="300"/>
        <end position="309"/>
    </location>
</feature>
<evidence type="ECO:0000313" key="3">
    <source>
        <dbReference type="Proteomes" id="UP001589813"/>
    </source>
</evidence>
<feature type="region of interest" description="Disordered" evidence="1">
    <location>
        <begin position="143"/>
        <end position="162"/>
    </location>
</feature>
<name>A0ABV6BA80_9GAMM</name>
<dbReference type="EMBL" id="JBHLXP010000001">
    <property type="protein sequence ID" value="MFC0047777.1"/>
    <property type="molecule type" value="Genomic_DNA"/>
</dbReference>
<sequence length="309" mass="35208">MRDYGKVHSSFWTSDTIRDMSEDARYLALYLLTSPHGTISGVFRLPDGYVCEDLQWTSERVRITLLELLEKGFANRCETTKWVYICKHFEWNKPENPNQRKSAKKIALSIPDSCCWKPLFMQAWADFLEIRAEEIGTLSEPLRNPSLTNSYNSNSNSNKLSLNAQTDFPDPLDFDEHDQPDNSGNQSSQSVAADSCTGEQLRFTEQHLLLARTTGLGSEYSDSDIQTRFDLFRCYKANANTMKAQSEWLSNWRTWCQREKVNHAKQPNRSAGNGRSSAQPRSESGTQRAMRLAQEASERIASNQTGEGH</sequence>
<reference evidence="2 3" key="1">
    <citation type="submission" date="2024-09" db="EMBL/GenBank/DDBJ databases">
        <authorList>
            <person name="Sun Q."/>
            <person name="Mori K."/>
        </authorList>
    </citation>
    <scope>NUCLEOTIDE SEQUENCE [LARGE SCALE GENOMIC DNA]</scope>
    <source>
        <strain evidence="2 3">KCTC 23315</strain>
    </source>
</reference>
<dbReference type="RefSeq" id="WP_377241345.1">
    <property type="nucleotide sequence ID" value="NZ_JBHLXP010000001.1"/>
</dbReference>
<organism evidence="2 3">
    <name type="scientific">Rheinheimera tilapiae</name>
    <dbReference type="NCBI Taxonomy" id="875043"/>
    <lineage>
        <taxon>Bacteria</taxon>
        <taxon>Pseudomonadati</taxon>
        <taxon>Pseudomonadota</taxon>
        <taxon>Gammaproteobacteria</taxon>
        <taxon>Chromatiales</taxon>
        <taxon>Chromatiaceae</taxon>
        <taxon>Rheinheimera</taxon>
    </lineage>
</organism>
<feature type="compositionally biased region" description="Polar residues" evidence="1">
    <location>
        <begin position="265"/>
        <end position="287"/>
    </location>
</feature>
<feature type="compositionally biased region" description="Polar residues" evidence="1">
    <location>
        <begin position="181"/>
        <end position="192"/>
    </location>
</feature>
<feature type="compositionally biased region" description="Low complexity" evidence="1">
    <location>
        <begin position="144"/>
        <end position="162"/>
    </location>
</feature>
<protein>
    <recommendedName>
        <fullName evidence="4">DnaT DNA-binding domain-containing protein</fullName>
    </recommendedName>
</protein>
<proteinExistence type="predicted"/>
<comment type="caution">
    <text evidence="2">The sequence shown here is derived from an EMBL/GenBank/DDBJ whole genome shotgun (WGS) entry which is preliminary data.</text>
</comment>
<evidence type="ECO:0008006" key="4">
    <source>
        <dbReference type="Google" id="ProtNLM"/>
    </source>
</evidence>
<accession>A0ABV6BA80</accession>
<dbReference type="Proteomes" id="UP001589813">
    <property type="component" value="Unassembled WGS sequence"/>
</dbReference>
<keyword evidence="3" id="KW-1185">Reference proteome</keyword>
<evidence type="ECO:0000313" key="2">
    <source>
        <dbReference type="EMBL" id="MFC0047777.1"/>
    </source>
</evidence>